<proteinExistence type="predicted"/>
<evidence type="ECO:0000313" key="2">
    <source>
        <dbReference type="EMBL" id="OHX20681.1"/>
    </source>
</evidence>
<evidence type="ECO:0000313" key="1">
    <source>
        <dbReference type="EMBL" id="OHX11597.1"/>
    </source>
</evidence>
<organism evidence="1 3">
    <name type="scientific">Chromobacterium sphagni</name>
    <dbReference type="NCBI Taxonomy" id="1903179"/>
    <lineage>
        <taxon>Bacteria</taxon>
        <taxon>Pseudomonadati</taxon>
        <taxon>Pseudomonadota</taxon>
        <taxon>Betaproteobacteria</taxon>
        <taxon>Neisseriales</taxon>
        <taxon>Chromobacteriaceae</taxon>
        <taxon>Chromobacterium</taxon>
    </lineage>
</organism>
<gene>
    <name evidence="2" type="ORF">BI344_14755</name>
    <name evidence="1" type="ORF">BI347_18295</name>
</gene>
<reference evidence="3 4" key="1">
    <citation type="submission" date="2016-09" db="EMBL/GenBank/DDBJ databases">
        <title>Chromobacterium muskegensis sp. nov., an insecticidal bacterium isolated from Sphagnum bogs.</title>
        <authorList>
            <person name="Sparks M.E."/>
            <person name="Blackburn M.B."/>
            <person name="Gundersen-Rindal D.E."/>
            <person name="Mitchell A."/>
            <person name="Farrar R."/>
            <person name="Kuhar D."/>
        </authorList>
    </citation>
    <scope>NUCLEOTIDE SEQUENCE [LARGE SCALE GENOMIC DNA]</scope>
    <source>
        <strain evidence="2 4">14B-1</strain>
        <strain evidence="1 3">37-2</strain>
    </source>
</reference>
<evidence type="ECO:0000313" key="4">
    <source>
        <dbReference type="Proteomes" id="UP000180280"/>
    </source>
</evidence>
<keyword evidence="4" id="KW-1185">Reference proteome</keyword>
<comment type="caution">
    <text evidence="1">The sequence shown here is derived from an EMBL/GenBank/DDBJ whole genome shotgun (WGS) entry which is preliminary data.</text>
</comment>
<evidence type="ECO:0000313" key="3">
    <source>
        <dbReference type="Proteomes" id="UP000180088"/>
    </source>
</evidence>
<dbReference type="Proteomes" id="UP000180280">
    <property type="component" value="Unassembled WGS sequence"/>
</dbReference>
<dbReference type="Proteomes" id="UP000180088">
    <property type="component" value="Unassembled WGS sequence"/>
</dbReference>
<sequence length="66" mass="6235">MGWMGIGFQAPGSARAWPESAGSCGGLLIAVAAKETTQSVVGLPVAAGGAMAQSGFQAAAGCGLPG</sequence>
<dbReference type="EMBL" id="MKCT01000014">
    <property type="protein sequence ID" value="OHX20681.1"/>
    <property type="molecule type" value="Genomic_DNA"/>
</dbReference>
<dbReference type="AlphaFoldDB" id="A0A1S1WWT9"/>
<dbReference type="EMBL" id="MKCS01000002">
    <property type="protein sequence ID" value="OHX11597.1"/>
    <property type="molecule type" value="Genomic_DNA"/>
</dbReference>
<accession>A0A1S1WWT9</accession>
<protein>
    <submittedName>
        <fullName evidence="1">Uncharacterized protein</fullName>
    </submittedName>
</protein>
<name>A0A1S1WWT9_9NEIS</name>